<feature type="compositionally biased region" description="Basic and acidic residues" evidence="1">
    <location>
        <begin position="268"/>
        <end position="295"/>
    </location>
</feature>
<dbReference type="Proteomes" id="UP000580654">
    <property type="component" value="Unassembled WGS sequence"/>
</dbReference>
<feature type="region of interest" description="Disordered" evidence="1">
    <location>
        <begin position="1"/>
        <end position="51"/>
    </location>
</feature>
<feature type="region of interest" description="Disordered" evidence="1">
    <location>
        <begin position="250"/>
        <end position="295"/>
    </location>
</feature>
<evidence type="ECO:0000313" key="3">
    <source>
        <dbReference type="Proteomes" id="UP000580654"/>
    </source>
</evidence>
<sequence length="295" mass="31436">MAEGLPAAEAEPPGSGIAGPDLGAGLGADLGADRGAAPAGVTAGNPPAAEEPAPIRLTAHSLGTPPPRLRPSPARRDWMDATPAGFANRCLPLTIANAHGWDVVGEGAFEAWWNGGPGAGDITIRTERPGGPTPTSHFGAGILTFHIDLLFRTDPGTSLWVSGPVNAWKDGIAPLTGIVETDWSPATFTMNWRFTRPNHPVRFAPGEPVCTIFPIPRDLIARVRPTIRPIAAEPELEAAHREWSRSRTAFNAGLKEPGSEARAQGWQRDYHRGRIGDRASEAHLTRLRPRDFEPG</sequence>
<dbReference type="EMBL" id="JACIJD010000005">
    <property type="protein sequence ID" value="MBB5693354.1"/>
    <property type="molecule type" value="Genomic_DNA"/>
</dbReference>
<dbReference type="InterPro" id="IPR045709">
    <property type="entry name" value="DUF6065"/>
</dbReference>
<protein>
    <submittedName>
        <fullName evidence="2">Uncharacterized protein</fullName>
    </submittedName>
</protein>
<evidence type="ECO:0000256" key="1">
    <source>
        <dbReference type="SAM" id="MobiDB-lite"/>
    </source>
</evidence>
<accession>A0A840YHL8</accession>
<proteinExistence type="predicted"/>
<organism evidence="2 3">
    <name type="scientific">Muricoccus pecuniae</name>
    <dbReference type="NCBI Taxonomy" id="693023"/>
    <lineage>
        <taxon>Bacteria</taxon>
        <taxon>Pseudomonadati</taxon>
        <taxon>Pseudomonadota</taxon>
        <taxon>Alphaproteobacteria</taxon>
        <taxon>Acetobacterales</taxon>
        <taxon>Roseomonadaceae</taxon>
        <taxon>Muricoccus</taxon>
    </lineage>
</organism>
<dbReference type="AlphaFoldDB" id="A0A840YHL8"/>
<dbReference type="Pfam" id="PF19541">
    <property type="entry name" value="DUF6065"/>
    <property type="match status" value="1"/>
</dbReference>
<dbReference type="RefSeq" id="WP_221299633.1">
    <property type="nucleotide sequence ID" value="NZ_JACIJD010000005.1"/>
</dbReference>
<reference evidence="2 3" key="1">
    <citation type="submission" date="2020-08" db="EMBL/GenBank/DDBJ databases">
        <title>Genomic Encyclopedia of Type Strains, Phase IV (KMG-IV): sequencing the most valuable type-strain genomes for metagenomic binning, comparative biology and taxonomic classification.</title>
        <authorList>
            <person name="Goeker M."/>
        </authorList>
    </citation>
    <scope>NUCLEOTIDE SEQUENCE [LARGE SCALE GENOMIC DNA]</scope>
    <source>
        <strain evidence="2 3">DSM 25622</strain>
    </source>
</reference>
<name>A0A840YHL8_9PROT</name>
<feature type="compositionally biased region" description="Low complexity" evidence="1">
    <location>
        <begin position="1"/>
        <end position="21"/>
    </location>
</feature>
<gene>
    <name evidence="2" type="ORF">FHS87_001383</name>
</gene>
<keyword evidence="3" id="KW-1185">Reference proteome</keyword>
<evidence type="ECO:0000313" key="2">
    <source>
        <dbReference type="EMBL" id="MBB5693354.1"/>
    </source>
</evidence>
<feature type="compositionally biased region" description="Low complexity" evidence="1">
    <location>
        <begin position="29"/>
        <end position="51"/>
    </location>
</feature>
<comment type="caution">
    <text evidence="2">The sequence shown here is derived from an EMBL/GenBank/DDBJ whole genome shotgun (WGS) entry which is preliminary data.</text>
</comment>